<gene>
    <name evidence="2" type="ORF">CathTA2_1273</name>
    <name evidence="3" type="ORF">HUR95_07650</name>
</gene>
<feature type="domain" description="Methyltransferase" evidence="1">
    <location>
        <begin position="45"/>
        <end position="138"/>
    </location>
</feature>
<evidence type="ECO:0000313" key="2">
    <source>
        <dbReference type="EMBL" id="EGL83160.1"/>
    </source>
</evidence>
<reference evidence="2 4" key="1">
    <citation type="journal article" date="2011" name="J. Bacteriol.">
        <title>Draft genome sequence of the thermoalkaliphilic Caldalkalibacillus thermarum strain TA2.A1.</title>
        <authorList>
            <person name="Kalamorz F."/>
            <person name="Keis S."/>
            <person name="McMillan D.G."/>
            <person name="Olsson K."/>
            <person name="Stanton J.A."/>
            <person name="Stockwell P."/>
            <person name="Black M.A."/>
            <person name="Klingeman D.M."/>
            <person name="Land M.L."/>
            <person name="Han C.S."/>
            <person name="Martin S.L."/>
            <person name="Becher S.A."/>
            <person name="Peddie C.J."/>
            <person name="Morgan H.W."/>
            <person name="Matthies D."/>
            <person name="Preiss L."/>
            <person name="Meier T."/>
            <person name="Brown S.D."/>
            <person name="Cook G.M."/>
        </authorList>
    </citation>
    <scope>NUCLEOTIDE SEQUENCE [LARGE SCALE GENOMIC DNA]</scope>
    <source>
        <strain evidence="2 4">TA2.A1</strain>
    </source>
</reference>
<reference evidence="3 5" key="2">
    <citation type="journal article" date="2020" name="Extremophiles">
        <title>Genomic analysis of Caldalkalibacillus thermarum TA2.A1 reveals aerobic alkaliphilic metabolism and evolutionary hallmarks linking alkaliphilic bacteria and plant life.</title>
        <authorList>
            <person name="de Jong S.I."/>
            <person name="van den Broek M.A."/>
            <person name="Merkel A.Y."/>
            <person name="de la Torre Cortes P."/>
            <person name="Kalamorz F."/>
            <person name="Cook G.M."/>
            <person name="van Loosdrecht M.C.M."/>
            <person name="McMillan D.G.G."/>
        </authorList>
    </citation>
    <scope>NUCLEOTIDE SEQUENCE [LARGE SCALE GENOMIC DNA]</scope>
    <source>
        <strain evidence="3 5">TA2.A1</strain>
    </source>
</reference>
<proteinExistence type="predicted"/>
<dbReference type="KEGG" id="cthu:HUR95_07650"/>
<dbReference type="Gene3D" id="3.40.50.150">
    <property type="entry name" value="Vaccinia Virus protein VP39"/>
    <property type="match status" value="1"/>
</dbReference>
<name>F5L660_CALTT</name>
<dbReference type="CDD" id="cd02440">
    <property type="entry name" value="AdoMet_MTases"/>
    <property type="match status" value="1"/>
</dbReference>
<dbReference type="GO" id="GO:0032259">
    <property type="term" value="P:methylation"/>
    <property type="evidence" value="ECO:0007669"/>
    <property type="project" value="UniProtKB-KW"/>
</dbReference>
<dbReference type="Proteomes" id="UP000825179">
    <property type="component" value="Chromosome"/>
</dbReference>
<dbReference type="OrthoDB" id="9811589at2"/>
<dbReference type="EMBL" id="CP082237">
    <property type="protein sequence ID" value="QZT35088.1"/>
    <property type="molecule type" value="Genomic_DNA"/>
</dbReference>
<sequence>MGEPWYVHSFTEDYLKIYAHRNDEAAEQEVAQIVNVLGMKKGSAVLDLCCGHGRHSRALARRGFQVTGLDLSQVLLAEAEKRNGEFGIRYVQGDVRHIPFTDEFDYVLNLFTSFGYFETRKENLSVFRGIRSALKTNGQFLIDFLNPGYVKRNLVPYTERQADKLFIVERRQIQGNQVVKTIEVREGEQVRHYKEQVQLFTYEEMEEMMKEARLKVTDVYGSLEQEAYDPVHSPRMIIIGERG</sequence>
<keyword evidence="2" id="KW-0808">Transferase</keyword>
<accession>F5L660</accession>
<dbReference type="PANTHER" id="PTHR43591:SF110">
    <property type="entry name" value="RHODANESE DOMAIN-CONTAINING PROTEIN"/>
    <property type="match status" value="1"/>
</dbReference>
<evidence type="ECO:0000313" key="3">
    <source>
        <dbReference type="EMBL" id="QZT35088.1"/>
    </source>
</evidence>
<dbReference type="Pfam" id="PF13649">
    <property type="entry name" value="Methyltransf_25"/>
    <property type="match status" value="1"/>
</dbReference>
<protein>
    <submittedName>
        <fullName evidence="3">Class I SAM-dependent methyltransferase</fullName>
    </submittedName>
    <submittedName>
        <fullName evidence="2">Methyltransferase type 11</fullName>
    </submittedName>
</protein>
<dbReference type="Gene3D" id="2.20.25.110">
    <property type="entry name" value="S-adenosyl-L-methionine-dependent methyltransferases"/>
    <property type="match status" value="1"/>
</dbReference>
<dbReference type="InterPro" id="IPR029063">
    <property type="entry name" value="SAM-dependent_MTases_sf"/>
</dbReference>
<reference evidence="3" key="3">
    <citation type="submission" date="2021-08" db="EMBL/GenBank/DDBJ databases">
        <authorList>
            <person name="de Jong S."/>
            <person name="van den Broek M."/>
            <person name="Merkel A."/>
            <person name="de la Torre Cortes P."/>
            <person name="Kalamorz F."/>
            <person name="Cook G."/>
            <person name="van Loosdrecht M."/>
            <person name="McMillan D."/>
        </authorList>
    </citation>
    <scope>NUCLEOTIDE SEQUENCE</scope>
    <source>
        <strain evidence="3">TA2.A1</strain>
    </source>
</reference>
<dbReference type="AlphaFoldDB" id="F5L660"/>
<dbReference type="PANTHER" id="PTHR43591">
    <property type="entry name" value="METHYLTRANSFERASE"/>
    <property type="match status" value="1"/>
</dbReference>
<dbReference type="EMBL" id="AFCE01000121">
    <property type="protein sequence ID" value="EGL83160.1"/>
    <property type="molecule type" value="Genomic_DNA"/>
</dbReference>
<organism evidence="2 4">
    <name type="scientific">Caldalkalibacillus thermarum (strain TA2.A1)</name>
    <dbReference type="NCBI Taxonomy" id="986075"/>
    <lineage>
        <taxon>Bacteria</taxon>
        <taxon>Bacillati</taxon>
        <taxon>Bacillota</taxon>
        <taxon>Bacilli</taxon>
        <taxon>Bacillales</taxon>
        <taxon>Bacillaceae</taxon>
        <taxon>Caldalkalibacillus</taxon>
    </lineage>
</organism>
<dbReference type="GO" id="GO:0008168">
    <property type="term" value="F:methyltransferase activity"/>
    <property type="evidence" value="ECO:0007669"/>
    <property type="project" value="UniProtKB-KW"/>
</dbReference>
<dbReference type="eggNOG" id="COG2226">
    <property type="taxonomic scope" value="Bacteria"/>
</dbReference>
<dbReference type="InterPro" id="IPR041698">
    <property type="entry name" value="Methyltransf_25"/>
</dbReference>
<dbReference type="SUPFAM" id="SSF53335">
    <property type="entry name" value="S-adenosyl-L-methionine-dependent methyltransferases"/>
    <property type="match status" value="1"/>
</dbReference>
<keyword evidence="2" id="KW-0489">Methyltransferase</keyword>
<evidence type="ECO:0000313" key="5">
    <source>
        <dbReference type="Proteomes" id="UP000825179"/>
    </source>
</evidence>
<keyword evidence="5" id="KW-1185">Reference proteome</keyword>
<evidence type="ECO:0000313" key="4">
    <source>
        <dbReference type="Proteomes" id="UP000010716"/>
    </source>
</evidence>
<evidence type="ECO:0000259" key="1">
    <source>
        <dbReference type="Pfam" id="PF13649"/>
    </source>
</evidence>
<dbReference type="RefSeq" id="WP_007504174.1">
    <property type="nucleotide sequence ID" value="NZ_AFCE01000121.1"/>
</dbReference>
<dbReference type="Proteomes" id="UP000010716">
    <property type="component" value="Unassembled WGS sequence"/>
</dbReference>